<evidence type="ECO:0000313" key="3">
    <source>
        <dbReference type="EMBL" id="KAK4090944.1"/>
    </source>
</evidence>
<dbReference type="CDD" id="cd11318">
    <property type="entry name" value="AmyAc_bac_fung_AmyA"/>
    <property type="match status" value="1"/>
</dbReference>
<dbReference type="SMART" id="SM00642">
    <property type="entry name" value="Aamy"/>
    <property type="match status" value="1"/>
</dbReference>
<dbReference type="NCBIfam" id="NF006969">
    <property type="entry name" value="PRK09441.1-2"/>
    <property type="match status" value="1"/>
</dbReference>
<dbReference type="InterPro" id="IPR015237">
    <property type="entry name" value="Alpha-amylase_C_pro"/>
</dbReference>
<proteinExistence type="inferred from homology"/>
<dbReference type="InterPro" id="IPR017853">
    <property type="entry name" value="GH"/>
</dbReference>
<dbReference type="NCBIfam" id="NF006968">
    <property type="entry name" value="PRK09441.1-1"/>
    <property type="match status" value="1"/>
</dbReference>
<comment type="caution">
    <text evidence="3">The sequence shown here is derived from an EMBL/GenBank/DDBJ whole genome shotgun (WGS) entry which is preliminary data.</text>
</comment>
<accession>A0ABR0C3M5</accession>
<dbReference type="Gene3D" id="3.20.20.80">
    <property type="entry name" value="Glycosidases"/>
    <property type="match status" value="1"/>
</dbReference>
<dbReference type="EMBL" id="JAWRVI010000013">
    <property type="protein sequence ID" value="KAK4090944.1"/>
    <property type="molecule type" value="Genomic_DNA"/>
</dbReference>
<dbReference type="Pfam" id="PF00128">
    <property type="entry name" value="Alpha-amylase"/>
    <property type="match status" value="1"/>
</dbReference>
<dbReference type="SUPFAM" id="SSF51011">
    <property type="entry name" value="Glycosyl hydrolase domain"/>
    <property type="match status" value="1"/>
</dbReference>
<name>A0ABR0C3M5_PURLI</name>
<keyword evidence="4" id="KW-1185">Reference proteome</keyword>
<dbReference type="Proteomes" id="UP001287286">
    <property type="component" value="Unassembled WGS sequence"/>
</dbReference>
<feature type="domain" description="Glycosyl hydrolase family 13 catalytic" evidence="2">
    <location>
        <begin position="99"/>
        <end position="489"/>
    </location>
</feature>
<dbReference type="InterPro" id="IPR013780">
    <property type="entry name" value="Glyco_hydro_b"/>
</dbReference>
<gene>
    <name evidence="3" type="ORF">Purlil1_4524</name>
</gene>
<dbReference type="SUPFAM" id="SSF51445">
    <property type="entry name" value="(Trans)glycosidases"/>
    <property type="match status" value="1"/>
</dbReference>
<dbReference type="Pfam" id="PF09154">
    <property type="entry name" value="Alpha-amy_C_pro"/>
    <property type="match status" value="1"/>
</dbReference>
<dbReference type="Gene3D" id="2.40.30.140">
    <property type="match status" value="1"/>
</dbReference>
<dbReference type="PANTHER" id="PTHR43447">
    <property type="entry name" value="ALPHA-AMYLASE"/>
    <property type="match status" value="1"/>
</dbReference>
<dbReference type="Gene3D" id="2.60.40.1180">
    <property type="entry name" value="Golgi alpha-mannosidase II"/>
    <property type="match status" value="1"/>
</dbReference>
<reference evidence="3 4" key="1">
    <citation type="journal article" date="2024" name="Microbiol. Resour. Announc.">
        <title>Genome annotations for the ascomycete fungi Trichoderma harzianum, Trichoderma aggressivum, and Purpureocillium lilacinum.</title>
        <authorList>
            <person name="Beijen E.P.W."/>
            <person name="Ohm R.A."/>
        </authorList>
    </citation>
    <scope>NUCLEOTIDE SEQUENCE [LARGE SCALE GENOMIC DNA]</scope>
    <source>
        <strain evidence="3 4">CBS 150709</strain>
    </source>
</reference>
<evidence type="ECO:0000313" key="4">
    <source>
        <dbReference type="Proteomes" id="UP001287286"/>
    </source>
</evidence>
<evidence type="ECO:0000259" key="2">
    <source>
        <dbReference type="SMART" id="SM00642"/>
    </source>
</evidence>
<sequence length="597" mass="67613">MHSPGALNHGAHAGESWLYWPSSDRRQDMIGFRHFGKLSNCSAIETITKYGAGRAANVAIFLPPPAEKHQKTLNCVPGRGPARHEAGIMTQQEATPENMTMMQGFEWYVPADQKHWKRLTDQMPQLKAWGIDNIWIPPGCKGSSKEGNGYDIYDLYDIGEFDQKGGVGTKWGTKEELQTLCRAANDHGVGIYWDAVLNHRFAADHREKCQAVEVDPDDRTKVVSDPYEIDAWVGFDFPGRGDKYSKQKYHWYHFSGVDYNAANKKSAIYKILGEKSDGLWAETPDVDDEKGNYDYLMGSDLDYDHPEVEADVLAWGKWLADTLPLRGIRFDAIKHFSADFLEKFVKQMDEKYGKGWFFVGEFWKDSLEDMHSYLDRMDKKFSLFDAPLVHNFSAISQADSADIRQVFDDTLVQSRPVNAVTLVMNHDTQPYQALEAPIADWFKPIAYSLILLRSEGYPCVWYGDVYGIKGEHEFPPSCGGMLPHLMLARKLYAYGQQADYFDYATCLGWVRYGTHDRPAGMAVILSNAGPGTKRMHVGEMHAGEKWTDVLGWAEGEVVIQDDGFGEFTCGQCSVSVWVRCDAAGRDKFKEKFDSEIY</sequence>
<protein>
    <submittedName>
        <fullName evidence="3">CAZyme family GH13</fullName>
    </submittedName>
</protein>
<comment type="similarity">
    <text evidence="1">Belongs to the glycosyl hydrolase 13 family.</text>
</comment>
<dbReference type="InterPro" id="IPR006047">
    <property type="entry name" value="GH13_cat_dom"/>
</dbReference>
<organism evidence="3 4">
    <name type="scientific">Purpureocillium lilacinum</name>
    <name type="common">Paecilomyces lilacinus</name>
    <dbReference type="NCBI Taxonomy" id="33203"/>
    <lineage>
        <taxon>Eukaryota</taxon>
        <taxon>Fungi</taxon>
        <taxon>Dikarya</taxon>
        <taxon>Ascomycota</taxon>
        <taxon>Pezizomycotina</taxon>
        <taxon>Sordariomycetes</taxon>
        <taxon>Hypocreomycetidae</taxon>
        <taxon>Hypocreales</taxon>
        <taxon>Ophiocordycipitaceae</taxon>
        <taxon>Purpureocillium</taxon>
    </lineage>
</organism>
<evidence type="ECO:0000256" key="1">
    <source>
        <dbReference type="ARBA" id="ARBA00008061"/>
    </source>
</evidence>